<feature type="transmembrane region" description="Helical" evidence="2">
    <location>
        <begin position="253"/>
        <end position="273"/>
    </location>
</feature>
<feature type="transmembrane region" description="Helical" evidence="2">
    <location>
        <begin position="414"/>
        <end position="436"/>
    </location>
</feature>
<evidence type="ECO:0000313" key="6">
    <source>
        <dbReference type="Proteomes" id="UP000294692"/>
    </source>
</evidence>
<feature type="transmembrane region" description="Helical" evidence="2">
    <location>
        <begin position="171"/>
        <end position="189"/>
    </location>
</feature>
<evidence type="ECO:0000313" key="5">
    <source>
        <dbReference type="EMBL" id="TCV02660.1"/>
    </source>
</evidence>
<proteinExistence type="predicted"/>
<feature type="transmembrane region" description="Helical" evidence="2">
    <location>
        <begin position="516"/>
        <end position="537"/>
    </location>
</feature>
<dbReference type="InterPro" id="IPR018677">
    <property type="entry name" value="DUF2157"/>
</dbReference>
<feature type="transmembrane region" description="Helical" evidence="2">
    <location>
        <begin position="201"/>
        <end position="219"/>
    </location>
</feature>
<organism evidence="5 6">
    <name type="scientific">Paracandidimonas soli</name>
    <dbReference type="NCBI Taxonomy" id="1917182"/>
    <lineage>
        <taxon>Bacteria</taxon>
        <taxon>Pseudomonadati</taxon>
        <taxon>Pseudomonadota</taxon>
        <taxon>Betaproteobacteria</taxon>
        <taxon>Burkholderiales</taxon>
        <taxon>Alcaligenaceae</taxon>
        <taxon>Paracandidimonas</taxon>
    </lineage>
</organism>
<dbReference type="RefSeq" id="WP_165972452.1">
    <property type="nucleotide sequence ID" value="NZ_JBHRVM010000001.1"/>
</dbReference>
<evidence type="ECO:0000256" key="1">
    <source>
        <dbReference type="SAM" id="MobiDB-lite"/>
    </source>
</evidence>
<evidence type="ECO:0000259" key="4">
    <source>
        <dbReference type="Pfam" id="PF14351"/>
    </source>
</evidence>
<feature type="transmembrane region" description="Helical" evidence="2">
    <location>
        <begin position="279"/>
        <end position="299"/>
    </location>
</feature>
<keyword evidence="6" id="KW-1185">Reference proteome</keyword>
<feature type="transmembrane region" description="Helical" evidence="2">
    <location>
        <begin position="485"/>
        <end position="504"/>
    </location>
</feature>
<keyword evidence="2" id="KW-0472">Membrane</keyword>
<keyword evidence="2" id="KW-1133">Transmembrane helix</keyword>
<evidence type="ECO:0000259" key="3">
    <source>
        <dbReference type="Pfam" id="PF09925"/>
    </source>
</evidence>
<feature type="transmembrane region" description="Helical" evidence="2">
    <location>
        <begin position="24"/>
        <end position="47"/>
    </location>
</feature>
<feature type="transmembrane region" description="Helical" evidence="2">
    <location>
        <begin position="391"/>
        <end position="408"/>
    </location>
</feature>
<dbReference type="Pfam" id="PF14345">
    <property type="entry name" value="GDYXXLXY"/>
    <property type="match status" value="1"/>
</dbReference>
<feature type="compositionally biased region" description="Basic and acidic residues" evidence="1">
    <location>
        <begin position="793"/>
        <end position="803"/>
    </location>
</feature>
<dbReference type="Pfam" id="PF14351">
    <property type="entry name" value="DUF4401"/>
    <property type="match status" value="1"/>
</dbReference>
<dbReference type="Pfam" id="PF09925">
    <property type="entry name" value="DUF2157"/>
    <property type="match status" value="1"/>
</dbReference>
<sequence>MQVEHINGNLPAGVSGPDFLRRSALLLGAALVASAMVCWVAANWAYADKFQKLAGAQVLLALIVLAAGWTAGKTASGNRNLTAFAQLLALACVCVGAMLALQGQIYQTGADAWQLFALWAVLLLPWLFGLHTVFLAVLSGGLLNIAAILAFDDGMLVALWSSGFGSAERALLLALVNGVMLLLAERYVHRLEDRWRIAPRLAALAMLGWLFWTLLLLHFDSGNDGLAWAVVLGGLLVCALMAAVYRDERRFDLAMLSQAGLFVLGVVVMQFIVHAQSEWVLVPLILTVAVLSGLILHWLRRLYREHRNAGGAAGGEPQRGPAPGAADEESEDPWYISHFRLGVMWLLTLLLLALMFLVLQLDIEDVWVWGLLLAGGCLGMRFLASAMLREAAAALASVGLVLVCWQWLELDARWTGVGTGALLALAAVGGIAYGIGRHALFRFFCAGMVTFLLLNLTWGTFGDWFFDSAWMREDVTATPYYLSAVYWRLWLLALGAVLCLSLSLRGGKWTALRPMAWALAILAQTMAWLAPSHWMAMEPWASPAAFNAQLLRIMFALLPAMLLGIFWKRQPDILPVRTGIGAIVVLVVAGFGWLGAPGIVLALVWLLLGAFAQGVSWRHAGREAGRPWIVLGAAGLLVYLCRFYFDLDISLLDKSGVLAAMGLWFLAGGWLLRESSEDGRTLPPRRTLGWLAAGLIAVLAVVNTDIYRKEALLADGRTVILELAPVDPRSLMQGDYMALDFQATADVRQILSQAEESTEAGGISRSGGYMLLRPDADGVHRVAAISASRDGHMRLEGDANRDESTDEPTDDTAGARDAAEPLGDAPTEVAMRFRMGEYGRPEVGVNAFFFTEGDAVRFERAKYGEFRVSDSGGFLLVRLLDVRRRPL</sequence>
<feature type="transmembrane region" description="Helical" evidence="2">
    <location>
        <begin position="53"/>
        <end position="72"/>
    </location>
</feature>
<evidence type="ECO:0000256" key="2">
    <source>
        <dbReference type="SAM" id="Phobius"/>
    </source>
</evidence>
<feature type="transmembrane region" description="Helical" evidence="2">
    <location>
        <begin position="366"/>
        <end position="384"/>
    </location>
</feature>
<feature type="domain" description="DUF2157" evidence="3">
    <location>
        <begin position="22"/>
        <end position="131"/>
    </location>
</feature>
<feature type="transmembrane region" description="Helical" evidence="2">
    <location>
        <begin position="341"/>
        <end position="360"/>
    </location>
</feature>
<feature type="transmembrane region" description="Helical" evidence="2">
    <location>
        <begin position="225"/>
        <end position="246"/>
    </location>
</feature>
<feature type="transmembrane region" description="Helical" evidence="2">
    <location>
        <begin position="443"/>
        <end position="465"/>
    </location>
</feature>
<feature type="region of interest" description="Disordered" evidence="1">
    <location>
        <begin position="309"/>
        <end position="328"/>
    </location>
</feature>
<feature type="transmembrane region" description="Helical" evidence="2">
    <location>
        <begin position="133"/>
        <end position="151"/>
    </location>
</feature>
<reference evidence="5 6" key="1">
    <citation type="submission" date="2019-03" db="EMBL/GenBank/DDBJ databases">
        <title>Genomic Encyclopedia of Type Strains, Phase IV (KMG-IV): sequencing the most valuable type-strain genomes for metagenomic binning, comparative biology and taxonomic classification.</title>
        <authorList>
            <person name="Goeker M."/>
        </authorList>
    </citation>
    <scope>NUCLEOTIDE SEQUENCE [LARGE SCALE GENOMIC DNA]</scope>
    <source>
        <strain evidence="5 6">DSM 100048</strain>
    </source>
</reference>
<feature type="transmembrane region" description="Helical" evidence="2">
    <location>
        <begin position="579"/>
        <end position="608"/>
    </location>
</feature>
<feature type="transmembrane region" description="Helical" evidence="2">
    <location>
        <begin position="657"/>
        <end position="673"/>
    </location>
</feature>
<feature type="region of interest" description="Disordered" evidence="1">
    <location>
        <begin position="793"/>
        <end position="825"/>
    </location>
</feature>
<name>A0A4V2VSK8_9BURK</name>
<dbReference type="AlphaFoldDB" id="A0A4V2VSK8"/>
<feature type="domain" description="DUF4401" evidence="4">
    <location>
        <begin position="333"/>
        <end position="672"/>
    </location>
</feature>
<protein>
    <submittedName>
        <fullName evidence="5">Putative membrane protein</fullName>
    </submittedName>
</protein>
<keyword evidence="2" id="KW-0812">Transmembrane</keyword>
<feature type="transmembrane region" description="Helical" evidence="2">
    <location>
        <begin position="688"/>
        <end position="707"/>
    </location>
</feature>
<dbReference type="InterPro" id="IPR025833">
    <property type="entry name" value="GDYXXLXY"/>
</dbReference>
<feature type="transmembrane region" description="Helical" evidence="2">
    <location>
        <begin position="628"/>
        <end position="645"/>
    </location>
</feature>
<feature type="transmembrane region" description="Helical" evidence="2">
    <location>
        <begin position="84"/>
        <end position="106"/>
    </location>
</feature>
<dbReference type="Proteomes" id="UP000294692">
    <property type="component" value="Unassembled WGS sequence"/>
</dbReference>
<gene>
    <name evidence="5" type="ORF">EV686_101116</name>
</gene>
<accession>A0A4V2VSK8</accession>
<feature type="transmembrane region" description="Helical" evidence="2">
    <location>
        <begin position="549"/>
        <end position="567"/>
    </location>
</feature>
<comment type="caution">
    <text evidence="5">The sequence shown here is derived from an EMBL/GenBank/DDBJ whole genome shotgun (WGS) entry which is preliminary data.</text>
</comment>
<dbReference type="EMBL" id="SMBX01000001">
    <property type="protein sequence ID" value="TCV02660.1"/>
    <property type="molecule type" value="Genomic_DNA"/>
</dbReference>
<dbReference type="InterPro" id="IPR025513">
    <property type="entry name" value="DUF4401"/>
</dbReference>